<dbReference type="Proteomes" id="UP000581408">
    <property type="component" value="Unassembled WGS sequence"/>
</dbReference>
<accession>A0A838CHN6</accession>
<dbReference type="CDD" id="cd19958">
    <property type="entry name" value="pyocin_knob"/>
    <property type="match status" value="1"/>
</dbReference>
<dbReference type="SUPFAM" id="SSF88713">
    <property type="entry name" value="Glycoside hydrolase/deacetylase"/>
    <property type="match status" value="1"/>
</dbReference>
<feature type="domain" description="NodB homology" evidence="1">
    <location>
        <begin position="363"/>
        <end position="466"/>
    </location>
</feature>
<comment type="caution">
    <text evidence="2">The sequence shown here is derived from an EMBL/GenBank/DDBJ whole genome shotgun (WGS) entry which is preliminary data.</text>
</comment>
<evidence type="ECO:0000259" key="1">
    <source>
        <dbReference type="Pfam" id="PF01522"/>
    </source>
</evidence>
<reference evidence="2 3" key="1">
    <citation type="submission" date="2020-05" db="EMBL/GenBank/DDBJ databases">
        <title>Descriptions of Corynebacterium xxxx sp. nov., Corynebacterium yyyy sp. nov. and Corynebacterium zzzz sp. nov.</title>
        <authorList>
            <person name="Zhang G."/>
        </authorList>
    </citation>
    <scope>NUCLEOTIDE SEQUENCE [LARGE SCALE GENOMIC DNA]</scope>
    <source>
        <strain evidence="3">zg-915</strain>
    </source>
</reference>
<dbReference type="GO" id="GO:0016810">
    <property type="term" value="F:hydrolase activity, acting on carbon-nitrogen (but not peptide) bonds"/>
    <property type="evidence" value="ECO:0007669"/>
    <property type="project" value="InterPro"/>
</dbReference>
<organism evidence="2 3">
    <name type="scientific">Corynebacterium wankanglinii</name>
    <dbReference type="NCBI Taxonomy" id="2735136"/>
    <lineage>
        <taxon>Bacteria</taxon>
        <taxon>Bacillati</taxon>
        <taxon>Actinomycetota</taxon>
        <taxon>Actinomycetes</taxon>
        <taxon>Mycobacteriales</taxon>
        <taxon>Corynebacteriaceae</taxon>
        <taxon>Corynebacterium</taxon>
    </lineage>
</organism>
<protein>
    <submittedName>
        <fullName evidence="2">Polysaccharide deacetylase family protein</fullName>
    </submittedName>
</protein>
<dbReference type="EMBL" id="JABFEE010000001">
    <property type="protein sequence ID" value="MBA1834173.1"/>
    <property type="molecule type" value="Genomic_DNA"/>
</dbReference>
<dbReference type="Gene3D" id="3.20.20.370">
    <property type="entry name" value="Glycoside hydrolase/deacetylase"/>
    <property type="match status" value="1"/>
</dbReference>
<dbReference type="RefSeq" id="WP_181193781.1">
    <property type="nucleotide sequence ID" value="NZ_JABFEE010000001.1"/>
</dbReference>
<dbReference type="GO" id="GO:0005975">
    <property type="term" value="P:carbohydrate metabolic process"/>
    <property type="evidence" value="ECO:0007669"/>
    <property type="project" value="InterPro"/>
</dbReference>
<dbReference type="Pfam" id="PF01522">
    <property type="entry name" value="Polysacc_deac_1"/>
    <property type="match status" value="1"/>
</dbReference>
<gene>
    <name evidence="2" type="ORF">HMC16_00225</name>
</gene>
<evidence type="ECO:0000313" key="3">
    <source>
        <dbReference type="Proteomes" id="UP000581408"/>
    </source>
</evidence>
<dbReference type="InterPro" id="IPR002509">
    <property type="entry name" value="NODB_dom"/>
</dbReference>
<dbReference type="InterPro" id="IPR011330">
    <property type="entry name" value="Glyco_hydro/deAcase_b/a-brl"/>
</dbReference>
<sequence>MVETLTLSGKLEDITARPVDATTSARIKRPAPDTAAGSIITTQPAPLPVSADGSFTATVHEGLGWLYIDGDGWSDSVRFVAAAGMTTFWEAVANAYPAPIIGTWLEMKKQFQVSIEELADSIIEKVKRANPEPRATGEALLSADTVLNDLLPGRYQVPTRDVAKALGLPAEEVGTITVDWSEGVGVRRFHTFTTGTAGNFRIFRNSYYNGRWLGWSEEKLPWSRGALDGTVHLDDLRGAAYAGVWGVSGTVARKVGLPSAAGAVVEVTVSGSITFQSMIVGEKPPKRYLRWYWNGGWQDWHDPAIAVGTPSAPATTTKATAAMVESLMATTDPTLTFPADHATLVSNLRSRIGPVALDGAGGLALIFDHGTTAVRDWVWPELKKRGLTGTLALSPEVHLDGQGDSRDQATTEELKQMVAEGLAIASHSGNHLGAISYNDMWRQVVVSKQTLESKLRTRVDSWVQPGYALSAGNYKGFGTGRSEQAYSDTMAGRLLQQTYPVITGYVGEEYLYPPVELPVGARRSAMEKKDSIQTVYNYVNEAAEKGLKHLTFIHPYIFTDNSDEFATRSDYIAFLDHVAKLRDAGKLKVLTLPQLAIAT</sequence>
<dbReference type="CDD" id="cd10918">
    <property type="entry name" value="CE4_NodB_like_5s_6s"/>
    <property type="match status" value="1"/>
</dbReference>
<dbReference type="AlphaFoldDB" id="A0A838CHN6"/>
<evidence type="ECO:0000313" key="2">
    <source>
        <dbReference type="EMBL" id="MBA1834173.1"/>
    </source>
</evidence>
<name>A0A838CHN6_9CORY</name>
<proteinExistence type="predicted"/>